<feature type="non-terminal residue" evidence="10">
    <location>
        <position position="219"/>
    </location>
</feature>
<dbReference type="GO" id="GO:0051225">
    <property type="term" value="P:spindle assembly"/>
    <property type="evidence" value="ECO:0007669"/>
    <property type="project" value="InterPro"/>
</dbReference>
<evidence type="ECO:0000256" key="4">
    <source>
        <dbReference type="ARBA" id="ARBA00022618"/>
    </source>
</evidence>
<evidence type="ECO:0000313" key="10">
    <source>
        <dbReference type="EMBL" id="CAL4060938.1"/>
    </source>
</evidence>
<dbReference type="EMBL" id="CAXKWB010000467">
    <property type="protein sequence ID" value="CAL4060938.1"/>
    <property type="molecule type" value="Genomic_DNA"/>
</dbReference>
<sequence length="219" mass="25400">MDIKHREVVSWLREVYGEESVPPYEKTERSINLLHQIMTASRQAEAHAEKLVADYKQKTVEYTAEALQVGQWLSTVGVEPSIISEEGRKALSAYTNTCQCLDVVVPNVSNLLLAANQIELEHMQIGDEREREKSIKVNLLEMSQQLSKKLLDMRRIVKQAEANWQIQVEEAESREKQKKFLQIKMGNYSDDCARYEDTNQAAKIKAIYHVRSHRRWIEL</sequence>
<evidence type="ECO:0000313" key="11">
    <source>
        <dbReference type="Proteomes" id="UP001497623"/>
    </source>
</evidence>
<accession>A0AAV2PPC0</accession>
<dbReference type="AlphaFoldDB" id="A0AAV2PPC0"/>
<keyword evidence="4" id="KW-0132">Cell division</keyword>
<dbReference type="Proteomes" id="UP001497623">
    <property type="component" value="Unassembled WGS sequence"/>
</dbReference>
<dbReference type="PRINTS" id="PR02087">
    <property type="entry name" value="HAUSAUGMINL1"/>
</dbReference>
<dbReference type="InterPro" id="IPR026243">
    <property type="entry name" value="HAUS1"/>
</dbReference>
<evidence type="ECO:0000256" key="5">
    <source>
        <dbReference type="ARBA" id="ARBA00022701"/>
    </source>
</evidence>
<gene>
    <name evidence="10" type="ORF">MNOR_LOCUS1693</name>
</gene>
<evidence type="ECO:0000256" key="7">
    <source>
        <dbReference type="ARBA" id="ARBA00023054"/>
    </source>
</evidence>
<dbReference type="GO" id="GO:0070652">
    <property type="term" value="C:HAUS complex"/>
    <property type="evidence" value="ECO:0007669"/>
    <property type="project" value="InterPro"/>
</dbReference>
<dbReference type="PANTHER" id="PTHR31570">
    <property type="entry name" value="HAUS AUGMIN-LIKE COMPLEX SUBUNIT 1"/>
    <property type="match status" value="1"/>
</dbReference>
<keyword evidence="6" id="KW-0498">Mitosis</keyword>
<keyword evidence="7" id="KW-0175">Coiled coil</keyword>
<organism evidence="10 11">
    <name type="scientific">Meganyctiphanes norvegica</name>
    <name type="common">Northern krill</name>
    <name type="synonym">Thysanopoda norvegica</name>
    <dbReference type="NCBI Taxonomy" id="48144"/>
    <lineage>
        <taxon>Eukaryota</taxon>
        <taxon>Metazoa</taxon>
        <taxon>Ecdysozoa</taxon>
        <taxon>Arthropoda</taxon>
        <taxon>Crustacea</taxon>
        <taxon>Multicrustacea</taxon>
        <taxon>Malacostraca</taxon>
        <taxon>Eumalacostraca</taxon>
        <taxon>Eucarida</taxon>
        <taxon>Euphausiacea</taxon>
        <taxon>Euphausiidae</taxon>
        <taxon>Meganyctiphanes</taxon>
    </lineage>
</organism>
<dbReference type="GO" id="GO:0005819">
    <property type="term" value="C:spindle"/>
    <property type="evidence" value="ECO:0007669"/>
    <property type="project" value="UniProtKB-SubCell"/>
</dbReference>
<keyword evidence="9" id="KW-0131">Cell cycle</keyword>
<keyword evidence="3" id="KW-0963">Cytoplasm</keyword>
<evidence type="ECO:0000256" key="1">
    <source>
        <dbReference type="ARBA" id="ARBA00004186"/>
    </source>
</evidence>
<comment type="caution">
    <text evidence="10">The sequence shown here is derived from an EMBL/GenBank/DDBJ whole genome shotgun (WGS) entry which is preliminary data.</text>
</comment>
<keyword evidence="5" id="KW-0493">Microtubule</keyword>
<comment type="similarity">
    <text evidence="2">Belongs to the HAUS1 family.</text>
</comment>
<evidence type="ECO:0000256" key="3">
    <source>
        <dbReference type="ARBA" id="ARBA00022490"/>
    </source>
</evidence>
<dbReference type="PANTHER" id="PTHR31570:SF1">
    <property type="entry name" value="HAUS AUGMIN-LIKE COMPLEX SUBUNIT 1"/>
    <property type="match status" value="1"/>
</dbReference>
<evidence type="ECO:0008006" key="12">
    <source>
        <dbReference type="Google" id="ProtNLM"/>
    </source>
</evidence>
<name>A0AAV2PPC0_MEGNR</name>
<dbReference type="GO" id="GO:0005829">
    <property type="term" value="C:cytosol"/>
    <property type="evidence" value="ECO:0007669"/>
    <property type="project" value="TreeGrafter"/>
</dbReference>
<dbReference type="GO" id="GO:0051301">
    <property type="term" value="P:cell division"/>
    <property type="evidence" value="ECO:0007669"/>
    <property type="project" value="UniProtKB-KW"/>
</dbReference>
<proteinExistence type="inferred from homology"/>
<protein>
    <recommendedName>
        <fullName evidence="12">HAUS augmin-like complex subunit 1</fullName>
    </recommendedName>
</protein>
<dbReference type="Pfam" id="PF25762">
    <property type="entry name" value="HAUS1"/>
    <property type="match status" value="1"/>
</dbReference>
<keyword evidence="8" id="KW-0206">Cytoskeleton</keyword>
<reference evidence="10 11" key="1">
    <citation type="submission" date="2024-05" db="EMBL/GenBank/DDBJ databases">
        <authorList>
            <person name="Wallberg A."/>
        </authorList>
    </citation>
    <scope>NUCLEOTIDE SEQUENCE [LARGE SCALE GENOMIC DNA]</scope>
</reference>
<evidence type="ECO:0000256" key="2">
    <source>
        <dbReference type="ARBA" id="ARBA00005479"/>
    </source>
</evidence>
<comment type="subcellular location">
    <subcellularLocation>
        <location evidence="1">Cytoplasm</location>
        <location evidence="1">Cytoskeleton</location>
        <location evidence="1">Spindle</location>
    </subcellularLocation>
</comment>
<keyword evidence="11" id="KW-1185">Reference proteome</keyword>
<evidence type="ECO:0000256" key="8">
    <source>
        <dbReference type="ARBA" id="ARBA00023212"/>
    </source>
</evidence>
<evidence type="ECO:0000256" key="6">
    <source>
        <dbReference type="ARBA" id="ARBA00022776"/>
    </source>
</evidence>
<evidence type="ECO:0000256" key="9">
    <source>
        <dbReference type="ARBA" id="ARBA00023306"/>
    </source>
</evidence>
<dbReference type="GO" id="GO:0005874">
    <property type="term" value="C:microtubule"/>
    <property type="evidence" value="ECO:0007669"/>
    <property type="project" value="UniProtKB-KW"/>
</dbReference>